<name>A0A7C9L898_9RHOB</name>
<evidence type="ECO:0000313" key="3">
    <source>
        <dbReference type="EMBL" id="MTJ05075.1"/>
    </source>
</evidence>
<evidence type="ECO:0000313" key="4">
    <source>
        <dbReference type="Proteomes" id="UP000483078"/>
    </source>
</evidence>
<dbReference type="PROSITE" id="PS51257">
    <property type="entry name" value="PROKAR_LIPOPROTEIN"/>
    <property type="match status" value="1"/>
</dbReference>
<dbReference type="EMBL" id="VENJ01000013">
    <property type="protein sequence ID" value="MTJ05075.1"/>
    <property type="molecule type" value="Genomic_DNA"/>
</dbReference>
<feature type="signal peptide" evidence="2">
    <location>
        <begin position="1"/>
        <end position="23"/>
    </location>
</feature>
<feature type="chain" id="PRO_5028923353" evidence="2">
    <location>
        <begin position="24"/>
        <end position="175"/>
    </location>
</feature>
<feature type="region of interest" description="Disordered" evidence="1">
    <location>
        <begin position="20"/>
        <end position="73"/>
    </location>
</feature>
<dbReference type="InterPro" id="IPR021395">
    <property type="entry name" value="DUF3035"/>
</dbReference>
<accession>A0A7C9L898</accession>
<organism evidence="3 4">
    <name type="scientific">Sediminimonas qiaohouensis</name>
    <dbReference type="NCBI Taxonomy" id="552061"/>
    <lineage>
        <taxon>Bacteria</taxon>
        <taxon>Pseudomonadati</taxon>
        <taxon>Pseudomonadota</taxon>
        <taxon>Alphaproteobacteria</taxon>
        <taxon>Rhodobacterales</taxon>
        <taxon>Roseobacteraceae</taxon>
        <taxon>Sediminimonas</taxon>
    </lineage>
</organism>
<evidence type="ECO:0000256" key="2">
    <source>
        <dbReference type="SAM" id="SignalP"/>
    </source>
</evidence>
<protein>
    <submittedName>
        <fullName evidence="3">DUF3035 domain-containing protein</fullName>
    </submittedName>
</protein>
<evidence type="ECO:0000256" key="1">
    <source>
        <dbReference type="SAM" id="MobiDB-lite"/>
    </source>
</evidence>
<dbReference type="Proteomes" id="UP000483078">
    <property type="component" value="Unassembled WGS sequence"/>
</dbReference>
<keyword evidence="2" id="KW-0732">Signal</keyword>
<dbReference type="RefSeq" id="WP_026756878.1">
    <property type="nucleotide sequence ID" value="NZ_VENJ01000013.1"/>
</dbReference>
<gene>
    <name evidence="3" type="ORF">FH759_10345</name>
</gene>
<dbReference type="Pfam" id="PF11233">
    <property type="entry name" value="DUF3035"/>
    <property type="match status" value="1"/>
</dbReference>
<sequence length="175" mass="18641">MRMPRAMILVAGLLLAGCSGDGAPPELRSLQPPGEGPDEFSVLPSKPLETPDSYSSLPTPTPGQGNRTDQDPVADAVASLGGRRSALREGGPVPQSDSALVQHATRNGVPGNIRQTVAAEDEEFRRRRGRFTAIKIANTDRYKQAYKPQILDPYAALQKYRRLGVETPSAPPGGG</sequence>
<comment type="caution">
    <text evidence="3">The sequence shown here is derived from an EMBL/GenBank/DDBJ whole genome shotgun (WGS) entry which is preliminary data.</text>
</comment>
<reference evidence="3 4" key="1">
    <citation type="submission" date="2019-06" db="EMBL/GenBank/DDBJ databases">
        <title>Enrichment of Autotrophic Halophilic Microorganisms from Red Sea Brine Pool Using Microbial Electrosynthesis System.</title>
        <authorList>
            <person name="Alqahtani M.F."/>
            <person name="Bajracharya S."/>
            <person name="Katuri K.P."/>
            <person name="Ali M."/>
            <person name="Saikaly P.E."/>
        </authorList>
    </citation>
    <scope>NUCLEOTIDE SEQUENCE [LARGE SCALE GENOMIC DNA]</scope>
    <source>
        <strain evidence="3">MES6</strain>
    </source>
</reference>
<dbReference type="AlphaFoldDB" id="A0A7C9L898"/>
<feature type="compositionally biased region" description="Polar residues" evidence="1">
    <location>
        <begin position="52"/>
        <end position="67"/>
    </location>
</feature>
<proteinExistence type="predicted"/>